<dbReference type="Gene3D" id="2.40.170.20">
    <property type="entry name" value="TonB-dependent receptor, beta-barrel domain"/>
    <property type="match status" value="1"/>
</dbReference>
<evidence type="ECO:0000256" key="6">
    <source>
        <dbReference type="ARBA" id="ARBA00023077"/>
    </source>
</evidence>
<feature type="domain" description="TonB-dependent receptor-like beta-barrel" evidence="13">
    <location>
        <begin position="392"/>
        <end position="933"/>
    </location>
</feature>
<dbReference type="Gene3D" id="2.60.40.1120">
    <property type="entry name" value="Carboxypeptidase-like, regulatory domain"/>
    <property type="match status" value="1"/>
</dbReference>
<keyword evidence="2 10" id="KW-0813">Transport</keyword>
<keyword evidence="6 11" id="KW-0798">TonB box</keyword>
<dbReference type="InterPro" id="IPR000531">
    <property type="entry name" value="Beta-barrel_TonB"/>
</dbReference>
<dbReference type="PANTHER" id="PTHR30069:SF29">
    <property type="entry name" value="HEMOGLOBIN AND HEMOGLOBIN-HAPTOGLOBIN-BINDING PROTEIN 1-RELATED"/>
    <property type="match status" value="1"/>
</dbReference>
<accession>A0A0C1IQV4</accession>
<dbReference type="PANTHER" id="PTHR30069">
    <property type="entry name" value="TONB-DEPENDENT OUTER MEMBRANE RECEPTOR"/>
    <property type="match status" value="1"/>
</dbReference>
<dbReference type="InterPro" id="IPR037066">
    <property type="entry name" value="Plug_dom_sf"/>
</dbReference>
<protein>
    <submittedName>
        <fullName evidence="15">TonB-dependent receptor</fullName>
    </submittedName>
</protein>
<dbReference type="GO" id="GO:0009279">
    <property type="term" value="C:cell outer membrane"/>
    <property type="evidence" value="ECO:0007669"/>
    <property type="project" value="UniProtKB-SubCell"/>
</dbReference>
<dbReference type="AlphaFoldDB" id="A0A0C1IQV4"/>
<comment type="similarity">
    <text evidence="10 11">Belongs to the TonB-dependent receptor family.</text>
</comment>
<organism evidence="15 16">
    <name type="scientific">Flavihumibacter solisilvae</name>
    <dbReference type="NCBI Taxonomy" id="1349421"/>
    <lineage>
        <taxon>Bacteria</taxon>
        <taxon>Pseudomonadati</taxon>
        <taxon>Bacteroidota</taxon>
        <taxon>Chitinophagia</taxon>
        <taxon>Chitinophagales</taxon>
        <taxon>Chitinophagaceae</taxon>
        <taxon>Flavihumibacter</taxon>
    </lineage>
</organism>
<dbReference type="InterPro" id="IPR008969">
    <property type="entry name" value="CarboxyPept-like_regulatory"/>
</dbReference>
<evidence type="ECO:0000256" key="2">
    <source>
        <dbReference type="ARBA" id="ARBA00022448"/>
    </source>
</evidence>
<evidence type="ECO:0000256" key="7">
    <source>
        <dbReference type="ARBA" id="ARBA00023136"/>
    </source>
</evidence>
<feature type="signal peptide" evidence="12">
    <location>
        <begin position="1"/>
        <end position="23"/>
    </location>
</feature>
<keyword evidence="16" id="KW-1185">Reference proteome</keyword>
<dbReference type="InterPro" id="IPR036942">
    <property type="entry name" value="Beta-barrel_TonB_sf"/>
</dbReference>
<keyword evidence="4 10" id="KW-0812">Transmembrane</keyword>
<dbReference type="Pfam" id="PF07715">
    <property type="entry name" value="Plug"/>
    <property type="match status" value="1"/>
</dbReference>
<proteinExistence type="inferred from homology"/>
<reference evidence="15 16" key="1">
    <citation type="submission" date="2014-11" db="EMBL/GenBank/DDBJ databases">
        <title>Genome sequence of Flavihumibacter solisilvae 3-3.</title>
        <authorList>
            <person name="Zhou G."/>
            <person name="Li M."/>
            <person name="Wang G."/>
        </authorList>
    </citation>
    <scope>NUCLEOTIDE SEQUENCE [LARGE SCALE GENOMIC DNA]</scope>
    <source>
        <strain evidence="15 16">3-3</strain>
    </source>
</reference>
<comment type="subcellular location">
    <subcellularLocation>
        <location evidence="1 10">Cell outer membrane</location>
        <topology evidence="1 10">Multi-pass membrane protein</topology>
    </subcellularLocation>
</comment>
<dbReference type="EMBL" id="JSVC01000027">
    <property type="protein sequence ID" value="KIC92854.1"/>
    <property type="molecule type" value="Genomic_DNA"/>
</dbReference>
<sequence>MRKFKGFLMPMLLALLCPVVLWAQVSVSGTILDSKNSPVTGASVRLRNSTIGTSTDATGRFSLNIPSNSGQLEISSVGFKSQTITLGTIEVANMSIKLEEDAGKLDEVVVTGLATNVKRRNLANAVATVSSKELAGTAPAQTLDAALNGKIPGAYINSNSGAPGGGISVRLRGVTSIFGNTQPLYVVDGVFIDNSSTPAGLNTVTQAAAAGNPANQDNPSNRISDIRPEDIESIEILKGASASAIYGSKAAAGVVIIATKRGKQGVTRFNISQDLGFVKPRKLLGARPLTEQRVIDQEWNVEEYRAAVAAGKIYDYEKEIYGETGFTRNTNFSMTGGSDKTTFYFSAAQKDEEGIVKYTGYRNSSLRLNVDHRITDNIKVGFTSNYINSSSDRSLTQNDNAGVTLGVALSSTPSFTELHPNSVGEYPDNRYAASNPIQTRDLVTNNEKVNRFIFGINLDAILYKSPKSVTRVVGRGGVDYYGLKTNAQFPSTLQFQEVAKGTSIQGFANNLNTNYIISLVNNWNPSDNLGLTTSLGMTQEKHEFDNLLNTATQVISGQTNVDQAGALTPVQFRTKNKDDGFFIQEEATLHDAITLTGGVRFDKSTNNGDPDKYYAYPKASVSWNLSRLGLGENNLFDNLKVRAAYGEAGNFPAYGSKFTAFIINNIDGLPGSIVDRIRGNAAIEPERQTEFEAGLDFTILNNRLSVEFSWYNKVVKDFLLQRTVPPSSGFALEWVNAGDLRNRGIEIGLNALVISKPNVKWNTTVNFWKNRSEVTKLVIPPTVLGAFGNTLGTFRIEEGASATQIVGIDEGSGGLAVKLGDQEPDFQMNFWNEVNFFKNFTLRFLIHWKQRGDNLNLTELLTDLGGTSHDYDDDKNANRIPDGIDRINQLGVTARPFVQEAGYVKLREIALYYNFKVGWKNIRGIRLGVSANNYAVHTDYKSYDPEVSNFGSGFSTGVEVMPYPSSKRATFHISVDF</sequence>
<evidence type="ECO:0000259" key="14">
    <source>
        <dbReference type="Pfam" id="PF07715"/>
    </source>
</evidence>
<keyword evidence="3 10" id="KW-1134">Transmembrane beta strand</keyword>
<dbReference type="InterPro" id="IPR012910">
    <property type="entry name" value="Plug_dom"/>
</dbReference>
<dbReference type="SUPFAM" id="SSF56935">
    <property type="entry name" value="Porins"/>
    <property type="match status" value="1"/>
</dbReference>
<dbReference type="OrthoDB" id="9768177at2"/>
<feature type="chain" id="PRO_5002133533" evidence="12">
    <location>
        <begin position="24"/>
        <end position="977"/>
    </location>
</feature>
<evidence type="ECO:0000259" key="13">
    <source>
        <dbReference type="Pfam" id="PF00593"/>
    </source>
</evidence>
<dbReference type="InterPro" id="IPR039426">
    <property type="entry name" value="TonB-dep_rcpt-like"/>
</dbReference>
<dbReference type="STRING" id="1349421.OI18_20775"/>
<dbReference type="PROSITE" id="PS52016">
    <property type="entry name" value="TONB_DEPENDENT_REC_3"/>
    <property type="match status" value="1"/>
</dbReference>
<keyword evidence="7 10" id="KW-0472">Membrane</keyword>
<keyword evidence="5 12" id="KW-0732">Signal</keyword>
<evidence type="ECO:0000256" key="9">
    <source>
        <dbReference type="ARBA" id="ARBA00023237"/>
    </source>
</evidence>
<evidence type="ECO:0000256" key="8">
    <source>
        <dbReference type="ARBA" id="ARBA00023170"/>
    </source>
</evidence>
<dbReference type="Pfam" id="PF00593">
    <property type="entry name" value="TonB_dep_Rec_b-barrel"/>
    <property type="match status" value="1"/>
</dbReference>
<evidence type="ECO:0000256" key="5">
    <source>
        <dbReference type="ARBA" id="ARBA00022729"/>
    </source>
</evidence>
<feature type="domain" description="TonB-dependent receptor plug" evidence="14">
    <location>
        <begin position="119"/>
        <end position="254"/>
    </location>
</feature>
<dbReference type="Gene3D" id="2.170.130.10">
    <property type="entry name" value="TonB-dependent receptor, plug domain"/>
    <property type="match status" value="1"/>
</dbReference>
<dbReference type="SUPFAM" id="SSF49464">
    <property type="entry name" value="Carboxypeptidase regulatory domain-like"/>
    <property type="match status" value="1"/>
</dbReference>
<dbReference type="Pfam" id="PF13715">
    <property type="entry name" value="CarbopepD_reg_2"/>
    <property type="match status" value="1"/>
</dbReference>
<dbReference type="GO" id="GO:0015344">
    <property type="term" value="F:siderophore uptake transmembrane transporter activity"/>
    <property type="evidence" value="ECO:0007669"/>
    <property type="project" value="TreeGrafter"/>
</dbReference>
<dbReference type="InterPro" id="IPR023997">
    <property type="entry name" value="TonB-dep_OMP_SusC/RagA_CS"/>
</dbReference>
<gene>
    <name evidence="15" type="ORF">OI18_20775</name>
</gene>
<dbReference type="NCBIfam" id="TIGR04057">
    <property type="entry name" value="SusC_RagA_signa"/>
    <property type="match status" value="1"/>
</dbReference>
<name>A0A0C1IQV4_9BACT</name>
<evidence type="ECO:0000256" key="3">
    <source>
        <dbReference type="ARBA" id="ARBA00022452"/>
    </source>
</evidence>
<comment type="caution">
    <text evidence="15">The sequence shown here is derived from an EMBL/GenBank/DDBJ whole genome shotgun (WGS) entry which is preliminary data.</text>
</comment>
<evidence type="ECO:0000313" key="15">
    <source>
        <dbReference type="EMBL" id="KIC92854.1"/>
    </source>
</evidence>
<evidence type="ECO:0000256" key="11">
    <source>
        <dbReference type="RuleBase" id="RU003357"/>
    </source>
</evidence>
<evidence type="ECO:0000256" key="12">
    <source>
        <dbReference type="SAM" id="SignalP"/>
    </source>
</evidence>
<evidence type="ECO:0000256" key="1">
    <source>
        <dbReference type="ARBA" id="ARBA00004571"/>
    </source>
</evidence>
<dbReference type="GO" id="GO:0044718">
    <property type="term" value="P:siderophore transmembrane transport"/>
    <property type="evidence" value="ECO:0007669"/>
    <property type="project" value="TreeGrafter"/>
</dbReference>
<dbReference type="NCBIfam" id="TIGR04056">
    <property type="entry name" value="OMP_RagA_SusC"/>
    <property type="match status" value="1"/>
</dbReference>
<keyword evidence="9 10" id="KW-0998">Cell outer membrane</keyword>
<dbReference type="RefSeq" id="WP_039143543.1">
    <property type="nucleotide sequence ID" value="NZ_JSVC01000027.1"/>
</dbReference>
<evidence type="ECO:0000313" key="16">
    <source>
        <dbReference type="Proteomes" id="UP000031408"/>
    </source>
</evidence>
<evidence type="ECO:0000256" key="4">
    <source>
        <dbReference type="ARBA" id="ARBA00022692"/>
    </source>
</evidence>
<keyword evidence="8 15" id="KW-0675">Receptor</keyword>
<evidence type="ECO:0000256" key="10">
    <source>
        <dbReference type="PROSITE-ProRule" id="PRU01360"/>
    </source>
</evidence>
<dbReference type="InterPro" id="IPR023996">
    <property type="entry name" value="TonB-dep_OMP_SusC/RagA"/>
</dbReference>
<dbReference type="Proteomes" id="UP000031408">
    <property type="component" value="Unassembled WGS sequence"/>
</dbReference>